<dbReference type="EMBL" id="CAJVCH010174453">
    <property type="protein sequence ID" value="CAG7729172.1"/>
    <property type="molecule type" value="Genomic_DNA"/>
</dbReference>
<feature type="region of interest" description="Disordered" evidence="1">
    <location>
        <begin position="990"/>
        <end position="1053"/>
    </location>
</feature>
<evidence type="ECO:0000256" key="1">
    <source>
        <dbReference type="SAM" id="MobiDB-lite"/>
    </source>
</evidence>
<feature type="region of interest" description="Disordered" evidence="1">
    <location>
        <begin position="1072"/>
        <end position="1123"/>
    </location>
</feature>
<dbReference type="OrthoDB" id="26518at2759"/>
<dbReference type="PANTHER" id="PTHR46345">
    <property type="entry name" value="INVERTED FORMIN-2"/>
    <property type="match status" value="1"/>
</dbReference>
<feature type="compositionally biased region" description="Low complexity" evidence="1">
    <location>
        <begin position="1101"/>
        <end position="1116"/>
    </location>
</feature>
<feature type="compositionally biased region" description="Polar residues" evidence="1">
    <location>
        <begin position="349"/>
        <end position="365"/>
    </location>
</feature>
<dbReference type="PROSITE" id="PS51232">
    <property type="entry name" value="GBD_FH3"/>
    <property type="match status" value="1"/>
</dbReference>
<accession>A0A8J2K4J9</accession>
<feature type="compositionally biased region" description="Polar residues" evidence="1">
    <location>
        <begin position="1366"/>
        <end position="1384"/>
    </location>
</feature>
<feature type="compositionally biased region" description="Low complexity" evidence="1">
    <location>
        <begin position="1391"/>
        <end position="1401"/>
    </location>
</feature>
<dbReference type="Proteomes" id="UP000708208">
    <property type="component" value="Unassembled WGS sequence"/>
</dbReference>
<evidence type="ECO:0008006" key="6">
    <source>
        <dbReference type="Google" id="ProtNLM"/>
    </source>
</evidence>
<dbReference type="SMART" id="SM01139">
    <property type="entry name" value="Drf_FH3"/>
    <property type="match status" value="1"/>
</dbReference>
<feature type="compositionally biased region" description="Polar residues" evidence="1">
    <location>
        <begin position="1241"/>
        <end position="1255"/>
    </location>
</feature>
<feature type="compositionally biased region" description="Low complexity" evidence="1">
    <location>
        <begin position="1506"/>
        <end position="1515"/>
    </location>
</feature>
<evidence type="ECO:0000259" key="3">
    <source>
        <dbReference type="PROSITE" id="PS51444"/>
    </source>
</evidence>
<feature type="region of interest" description="Disordered" evidence="1">
    <location>
        <begin position="442"/>
        <end position="470"/>
    </location>
</feature>
<feature type="compositionally biased region" description="Polar residues" evidence="1">
    <location>
        <begin position="302"/>
        <end position="312"/>
    </location>
</feature>
<feature type="compositionally biased region" description="Low complexity" evidence="1">
    <location>
        <begin position="1425"/>
        <end position="1462"/>
    </location>
</feature>
<feature type="region of interest" description="Disordered" evidence="1">
    <location>
        <begin position="801"/>
        <end position="825"/>
    </location>
</feature>
<dbReference type="Pfam" id="PF02181">
    <property type="entry name" value="FH2"/>
    <property type="match status" value="1"/>
</dbReference>
<gene>
    <name evidence="4" type="ORF">AFUS01_LOCUS17906</name>
</gene>
<feature type="compositionally biased region" description="Polar residues" evidence="1">
    <location>
        <begin position="849"/>
        <end position="874"/>
    </location>
</feature>
<feature type="region of interest" description="Disordered" evidence="1">
    <location>
        <begin position="258"/>
        <end position="278"/>
    </location>
</feature>
<proteinExistence type="predicted"/>
<feature type="compositionally biased region" description="Basic residues" evidence="1">
    <location>
        <begin position="1000"/>
        <end position="1009"/>
    </location>
</feature>
<comment type="caution">
    <text evidence="4">The sequence shown here is derived from an EMBL/GenBank/DDBJ whole genome shotgun (WGS) entry which is preliminary data.</text>
</comment>
<dbReference type="SMART" id="SM00498">
    <property type="entry name" value="FH2"/>
    <property type="match status" value="1"/>
</dbReference>
<feature type="region of interest" description="Disordered" evidence="1">
    <location>
        <begin position="293"/>
        <end position="383"/>
    </location>
</feature>
<feature type="compositionally biased region" description="Polar residues" evidence="1">
    <location>
        <begin position="442"/>
        <end position="458"/>
    </location>
</feature>
<keyword evidence="5" id="KW-1185">Reference proteome</keyword>
<organism evidence="4 5">
    <name type="scientific">Allacma fusca</name>
    <dbReference type="NCBI Taxonomy" id="39272"/>
    <lineage>
        <taxon>Eukaryota</taxon>
        <taxon>Metazoa</taxon>
        <taxon>Ecdysozoa</taxon>
        <taxon>Arthropoda</taxon>
        <taxon>Hexapoda</taxon>
        <taxon>Collembola</taxon>
        <taxon>Symphypleona</taxon>
        <taxon>Sminthuridae</taxon>
        <taxon>Allacma</taxon>
    </lineage>
</organism>
<dbReference type="Pfam" id="PF06367">
    <property type="entry name" value="Drf_FH3"/>
    <property type="match status" value="1"/>
</dbReference>
<feature type="compositionally biased region" description="Polar residues" evidence="1">
    <location>
        <begin position="1324"/>
        <end position="1338"/>
    </location>
</feature>
<protein>
    <recommendedName>
        <fullName evidence="6">FH2 domain-containing protein</fullName>
    </recommendedName>
</protein>
<dbReference type="PANTHER" id="PTHR46345:SF8">
    <property type="entry name" value="FORMIN 3, ISOFORM B"/>
    <property type="match status" value="1"/>
</dbReference>
<feature type="compositionally biased region" description="Low complexity" evidence="1">
    <location>
        <begin position="1348"/>
        <end position="1365"/>
    </location>
</feature>
<evidence type="ECO:0000313" key="4">
    <source>
        <dbReference type="EMBL" id="CAG7729172.1"/>
    </source>
</evidence>
<feature type="domain" description="FH2" evidence="3">
    <location>
        <begin position="376"/>
        <end position="793"/>
    </location>
</feature>
<evidence type="ECO:0000313" key="5">
    <source>
        <dbReference type="Proteomes" id="UP000708208"/>
    </source>
</evidence>
<dbReference type="PROSITE" id="PS51444">
    <property type="entry name" value="FH2"/>
    <property type="match status" value="1"/>
</dbReference>
<evidence type="ECO:0000259" key="2">
    <source>
        <dbReference type="PROSITE" id="PS51232"/>
    </source>
</evidence>
<reference evidence="4" key="1">
    <citation type="submission" date="2021-06" db="EMBL/GenBank/DDBJ databases">
        <authorList>
            <person name="Hodson N. C."/>
            <person name="Mongue J. A."/>
            <person name="Jaron S. K."/>
        </authorList>
    </citation>
    <scope>NUCLEOTIDE SEQUENCE</scope>
</reference>
<sequence length="1586" mass="174674">VEMVFSPVTNNTNSIHSIINNDASLSMMDSARVGLDYIVENADYVTKLASALESKNFVLKKQVFELLSALCVYSSDGYGRALQALEYFKSHTNARYRFKFVVTELQIGPTVEYQTAVLAFINCLILATPDLRDRIRIRSEFIGLKLVQELSDLRHKSKEHADLVVQLDVFDEQKESDESQVPPTASGIDLSSPLEVFDAILRQISDTPQEVPFLSILQHLLRIDPKEPISDMIWDSAERLVHRATLLESRDDALRLLKAPSHSKSMHKLKGSSGGDRCTCVCHKSDRKGSLSLNLVDMPDINSPSNVSSPTNGIVPPPPPPPPGSAPGVPPPPAPGMPLPPPPPPSSANSTGKNSALGENNNGKSGQDKQLPKLPQQSIPMPKYKMRTVNWNKIPSGQILSGDPTNIWATFAKSQSKTKVSMDWAALEGLFCLQNEKGNLATSNNVSNSGSSPAQGKNNGEGEKRNLKKETSEVTLLDAKRSLNVNIFLKQFRSSNEEMLQLILNGSSEDFGVERLRGLLKILPTKDEIDMLKSVSSSDKNRLGSAEKFLLQLMQVDGYRLRIEAMLLKEELEACVNNLESSINAILQAAQDVKNSDEFQEVIFMILVAGNFLNSGGYAGDAAGVKLSSLQKIADIRGNKPGISLLHFVAMQAEARNPKLITFVNDMMALEEASKTSIDQLKGEILSLKTKVTNICRQMENPSSPKEIISQFGQVFQEASLQISDLENFLVQVEEVRVDLARFFCEELQSFKFEECFKILFSFTTKWKQAAAENAQRKKQEEEAENRRKIREDQLKKRVQLGWQNQNQNQNSADDPLLNSDRNKASLSPEDEIFIACSPRIVRRRLGSFSDNPNNGHSSNDQLALPSPDTTPNGSLRRRRSRVPSDEDESGLMDYLRSSGGDGSRERRPGNEQYGSLDRSWSRKTRRRPNLMDFVNDERERPVSPAPAHPELKGNPGNPTVQVDKTSEETKHENPTREWRERIAAWFVDLENGNGESQKRRPPPRRFQRRLGVETRGDSGSRSLATLPEGDIGQEDGVTAPLPSTYQRVYPDRKPSLKLNTDIVSTMEAIEEVQSPVKEKSAWRRPSLTNSLSESGKDNNSKSASSPTVSSPSPASNKDDGRRSLIGALGTVTDDDSLILYIPENSLSVKVNPTRRLSLGKADRASSENSENLSHTGGTKEGFDRFASIRRSRRYKKGPETPINTNIKKDGSAPSTPSPQPKFVSKIDISSSDTPDLKPPSDSSAGNASQRNTKVPLTRIRQRNDTRSASMIEPRHVHLALGRNPVTDVNSDEHPSHDNGTGHTTSSTTRSPINVPSSARDPGHQNNYNTKLLSSSPGSAEHDEGFEESQSSLSETNSQSESNNNFVPASQKTPTNSRSRTSARTPPADVSLFSKHSSSKSPGNQPVVIQAIRKKSRQESQIGENNGLALSNNNNNLSNSSSNNNKNSSRTSLLSSRSSLTSQTTVNTVREVTDLVKPKTNVSPRSSDGSVNQSILSNGNSTKKPLSSQLNSSTLNSRNILSTRNIRNDSFSPSNGFLNHSSLEKEKSNKAFAPRILSFMRPTASSSAKDKVDPPKIKGVIKKTFK</sequence>
<dbReference type="InterPro" id="IPR015425">
    <property type="entry name" value="FH2_Formin"/>
</dbReference>
<feature type="compositionally biased region" description="Polar residues" evidence="1">
    <location>
        <begin position="1167"/>
        <end position="1177"/>
    </location>
</feature>
<feature type="compositionally biased region" description="Pro residues" evidence="1">
    <location>
        <begin position="315"/>
        <end position="346"/>
    </location>
</feature>
<feature type="non-terminal residue" evidence="4">
    <location>
        <position position="1"/>
    </location>
</feature>
<feature type="compositionally biased region" description="Basic and acidic residues" evidence="1">
    <location>
        <begin position="460"/>
        <end position="470"/>
    </location>
</feature>
<feature type="compositionally biased region" description="Polar residues" evidence="1">
    <location>
        <begin position="1480"/>
        <end position="1505"/>
    </location>
</feature>
<feature type="domain" description="GBD/FH3" evidence="2">
    <location>
        <begin position="1"/>
        <end position="252"/>
    </location>
</feature>
<feature type="region of interest" description="Disordered" evidence="1">
    <location>
        <begin position="1160"/>
        <end position="1515"/>
    </location>
</feature>
<dbReference type="InterPro" id="IPR010472">
    <property type="entry name" value="FH3_dom"/>
</dbReference>
<dbReference type="InterPro" id="IPR014768">
    <property type="entry name" value="GBD/FH3_dom"/>
</dbReference>
<dbReference type="GO" id="GO:0003779">
    <property type="term" value="F:actin binding"/>
    <property type="evidence" value="ECO:0007669"/>
    <property type="project" value="InterPro"/>
</dbReference>
<feature type="compositionally biased region" description="Basic and acidic residues" evidence="1">
    <location>
        <begin position="965"/>
        <end position="978"/>
    </location>
</feature>
<feature type="region of interest" description="Disordered" evidence="1">
    <location>
        <begin position="1563"/>
        <end position="1586"/>
    </location>
</feature>
<name>A0A8J2K4J9_9HEXA</name>
<feature type="region of interest" description="Disordered" evidence="1">
    <location>
        <begin position="847"/>
        <end position="978"/>
    </location>
</feature>